<name>A0A0N7M4Z2_9RHOB</name>
<evidence type="ECO:0000256" key="1">
    <source>
        <dbReference type="ARBA" id="ARBA00001974"/>
    </source>
</evidence>
<feature type="domain" description="Acyl-CoA dehydrogenase/oxidase C-terminal" evidence="7">
    <location>
        <begin position="288"/>
        <end position="441"/>
    </location>
</feature>
<sequence>MQDRAACAGRGDLGTHEVQNQPQPRGGRDLWAEDAALRSYAAHHGGRTDALARAGAEYGSETLLEAAAEARRDPPRLELFSRSGRRLDEVRFNAGYHQVMAAAQRLGYAHAAWDGAPGGHVTHAAHVYMLNQVEPGVCCPMTMTYAAIPALRNAPDLAALWHPKLLSAEYDPAVRPVAHKRGATLGMAMTEKQGGSDVRANTTRAVRDGAHYRLTGHKWFCSAPMSDGFLTLAYAEGGLTCFLVPRWLEEGRNGIRLQRLKDKLGNRANASSEIEYAEALAYRVGEEGAGVRTIIEMVHHTRLDTALAPAGLMRAALAEAFWWAEERAAFQKTLIGQPLMRAVLADLVLDAEGALAAGMAMAAAFDRPDPDSRALARIGVALAKYLGNKRCIPVIGEAMEVLGGMGYVEETPMPMLYREAPLNGIWEGSGNVICLDILRTLAREPRAAAALNALLDGARGGDRRYDAGLAAHRARWPGLPDEAEARWFAESLATLMTAACLMDAAPAAVAEGYVTSRVAGERGSLPGSVAGLDVNAILARFRGA</sequence>
<evidence type="ECO:0000256" key="2">
    <source>
        <dbReference type="ARBA" id="ARBA00009347"/>
    </source>
</evidence>
<dbReference type="InterPro" id="IPR009100">
    <property type="entry name" value="AcylCoA_DH/oxidase_NM_dom_sf"/>
</dbReference>
<dbReference type="SUPFAM" id="SSF47203">
    <property type="entry name" value="Acyl-CoA dehydrogenase C-terminal domain-like"/>
    <property type="match status" value="1"/>
</dbReference>
<dbReference type="PANTHER" id="PTHR42707">
    <property type="entry name" value="ACYL-COA DEHYDROGENASE"/>
    <property type="match status" value="1"/>
</dbReference>
<evidence type="ECO:0000313" key="10">
    <source>
        <dbReference type="EMBL" id="CUI00986.1"/>
    </source>
</evidence>
<accession>A0A0N7M4Z2</accession>
<evidence type="ECO:0000256" key="5">
    <source>
        <dbReference type="RuleBase" id="RU362125"/>
    </source>
</evidence>
<dbReference type="InterPro" id="IPR009075">
    <property type="entry name" value="AcylCo_DH/oxidase_C"/>
</dbReference>
<dbReference type="Pfam" id="PF00441">
    <property type="entry name" value="Acyl-CoA_dh_1"/>
    <property type="match status" value="1"/>
</dbReference>
<dbReference type="Pfam" id="PF02770">
    <property type="entry name" value="Acyl-CoA_dh_M"/>
    <property type="match status" value="1"/>
</dbReference>
<protein>
    <submittedName>
        <fullName evidence="10">Putative acyl-CoA dehydrogenase AidB</fullName>
        <ecNumber evidence="10">1.3.99.-</ecNumber>
    </submittedName>
</protein>
<dbReference type="EMBL" id="CYSR01000030">
    <property type="protein sequence ID" value="CUI00986.1"/>
    <property type="molecule type" value="Genomic_DNA"/>
</dbReference>
<keyword evidence="3 5" id="KW-0285">Flavoprotein</keyword>
<evidence type="ECO:0000256" key="4">
    <source>
        <dbReference type="ARBA" id="ARBA00022827"/>
    </source>
</evidence>
<evidence type="ECO:0000259" key="9">
    <source>
        <dbReference type="Pfam" id="PF18158"/>
    </source>
</evidence>
<comment type="cofactor">
    <cofactor evidence="1 5">
        <name>FAD</name>
        <dbReference type="ChEBI" id="CHEBI:57692"/>
    </cofactor>
</comment>
<dbReference type="Pfam" id="PF18158">
    <property type="entry name" value="AidB_N"/>
    <property type="match status" value="1"/>
</dbReference>
<dbReference type="PANTHER" id="PTHR42707:SF3">
    <property type="entry name" value="ACYL-COA DEHYDROGENASE AIDB-RELATED"/>
    <property type="match status" value="1"/>
</dbReference>
<reference evidence="10" key="1">
    <citation type="submission" date="2015-09" db="EMBL/GenBank/DDBJ databases">
        <authorList>
            <consortium name="Swine Surveillance"/>
        </authorList>
    </citation>
    <scope>NUCLEOTIDE SEQUENCE [LARGE SCALE GENOMIC DNA]</scope>
    <source>
        <strain evidence="10">CECT 8399</strain>
    </source>
</reference>
<dbReference type="Gene3D" id="1.20.140.10">
    <property type="entry name" value="Butyryl-CoA Dehydrogenase, subunit A, domain 3"/>
    <property type="match status" value="1"/>
</dbReference>
<dbReference type="AlphaFoldDB" id="A0A0N7M4Z2"/>
<dbReference type="Gene3D" id="2.40.110.20">
    <property type="match status" value="1"/>
</dbReference>
<organism evidence="10">
    <name type="scientific">Leisingera aquaemixtae</name>
    <dbReference type="NCBI Taxonomy" id="1396826"/>
    <lineage>
        <taxon>Bacteria</taxon>
        <taxon>Pseudomonadati</taxon>
        <taxon>Pseudomonadota</taxon>
        <taxon>Alphaproteobacteria</taxon>
        <taxon>Rhodobacterales</taxon>
        <taxon>Roseobacteraceae</taxon>
        <taxon>Leisingera</taxon>
    </lineage>
</organism>
<keyword evidence="5 10" id="KW-0560">Oxidoreductase</keyword>
<evidence type="ECO:0000259" key="8">
    <source>
        <dbReference type="Pfam" id="PF02770"/>
    </source>
</evidence>
<dbReference type="Gene3D" id="6.10.250.600">
    <property type="match status" value="1"/>
</dbReference>
<evidence type="ECO:0000259" key="7">
    <source>
        <dbReference type="Pfam" id="PF00441"/>
    </source>
</evidence>
<dbReference type="SUPFAM" id="SSF56645">
    <property type="entry name" value="Acyl-CoA dehydrogenase NM domain-like"/>
    <property type="match status" value="1"/>
</dbReference>
<gene>
    <name evidence="10" type="primary">aidB</name>
    <name evidence="10" type="ORF">PHA8399_03126</name>
</gene>
<dbReference type="STRING" id="1396826.PHA8399_03126"/>
<evidence type="ECO:0000256" key="3">
    <source>
        <dbReference type="ARBA" id="ARBA00022630"/>
    </source>
</evidence>
<proteinExistence type="inferred from homology"/>
<dbReference type="InterPro" id="IPR006089">
    <property type="entry name" value="Acyl-CoA_DH_CS"/>
</dbReference>
<dbReference type="InterPro" id="IPR041504">
    <property type="entry name" value="AidB_N"/>
</dbReference>
<feature type="domain" description="Acyl-CoA oxidase/dehydrogenase middle" evidence="8">
    <location>
        <begin position="186"/>
        <end position="276"/>
    </location>
</feature>
<dbReference type="RefSeq" id="WP_058287019.1">
    <property type="nucleotide sequence ID" value="NZ_CYSR01000030.1"/>
</dbReference>
<keyword evidence="4 5" id="KW-0274">FAD</keyword>
<dbReference type="InterPro" id="IPR006091">
    <property type="entry name" value="Acyl-CoA_Oxase/DH_mid-dom"/>
</dbReference>
<dbReference type="GO" id="GO:0003995">
    <property type="term" value="F:acyl-CoA dehydrogenase activity"/>
    <property type="evidence" value="ECO:0007669"/>
    <property type="project" value="InterPro"/>
</dbReference>
<comment type="similarity">
    <text evidence="2 5">Belongs to the acyl-CoA dehydrogenase family.</text>
</comment>
<dbReference type="InterPro" id="IPR036250">
    <property type="entry name" value="AcylCo_DH-like_C"/>
</dbReference>
<dbReference type="Proteomes" id="UP000051326">
    <property type="component" value="Unassembled WGS sequence"/>
</dbReference>
<feature type="domain" description="Adaptive response protein AidB N-terminal" evidence="9">
    <location>
        <begin position="20"/>
        <end position="172"/>
    </location>
</feature>
<dbReference type="EC" id="1.3.99.-" evidence="10"/>
<dbReference type="InterPro" id="IPR052904">
    <property type="entry name" value="Acyl-CoA_dehydrogenase-like"/>
</dbReference>
<feature type="region of interest" description="Disordered" evidence="6">
    <location>
        <begin position="1"/>
        <end position="29"/>
    </location>
</feature>
<evidence type="ECO:0000256" key="6">
    <source>
        <dbReference type="SAM" id="MobiDB-lite"/>
    </source>
</evidence>
<dbReference type="PROSITE" id="PS00072">
    <property type="entry name" value="ACYL_COA_DH_1"/>
    <property type="match status" value="1"/>
</dbReference>